<dbReference type="EMBL" id="LFOD01000025">
    <property type="protein sequence ID" value="KMV15970.1"/>
    <property type="molecule type" value="Genomic_DNA"/>
</dbReference>
<reference evidence="1 2" key="1">
    <citation type="submission" date="2015-06" db="EMBL/GenBank/DDBJ databases">
        <title>Genome sequence of Mycobacterium conceptionense strain MLE.</title>
        <authorList>
            <person name="Greninger A.L."/>
            <person name="Cunningham G."/>
            <person name="Chiu C.Y."/>
            <person name="Miller S."/>
        </authorList>
    </citation>
    <scope>NUCLEOTIDE SEQUENCE [LARGE SCALE GENOMIC DNA]</scope>
    <source>
        <strain evidence="1 2">MLE</strain>
    </source>
</reference>
<dbReference type="Proteomes" id="UP000037594">
    <property type="component" value="Unassembled WGS sequence"/>
</dbReference>
<name>A0A0J8U6A1_9MYCO</name>
<dbReference type="InterPro" id="IPR012337">
    <property type="entry name" value="RNaseH-like_sf"/>
</dbReference>
<dbReference type="AlphaFoldDB" id="A0A0J8U6A1"/>
<sequence length="157" mass="16819">MSSPDVPVSAHTLPAPDLFVVCDASVVRKCAAAVALTSDGHSFTRVLAAGRDVHAGESVALASALELAAEMSDRHGGRQVVVFTDQLDVVDNPSLLPEHLLQPLNQRRVVLRWMQAHPRLRPVGDEYGHRDLMDDADSLARSLAAAAAAERLRVTEG</sequence>
<organism evidence="1 2">
    <name type="scientific">Mycolicibacterium conceptionense</name>
    <dbReference type="NCBI Taxonomy" id="451644"/>
    <lineage>
        <taxon>Bacteria</taxon>
        <taxon>Bacillati</taxon>
        <taxon>Actinomycetota</taxon>
        <taxon>Actinomycetes</taxon>
        <taxon>Mycobacteriales</taxon>
        <taxon>Mycobacteriaceae</taxon>
        <taxon>Mycolicibacterium</taxon>
    </lineage>
</organism>
<dbReference type="RefSeq" id="WP_048896231.1">
    <property type="nucleotide sequence ID" value="NZ_LFOD01000025.1"/>
</dbReference>
<dbReference type="SUPFAM" id="SSF53098">
    <property type="entry name" value="Ribonuclease H-like"/>
    <property type="match status" value="1"/>
</dbReference>
<accession>A0A0J8U6A1</accession>
<evidence type="ECO:0000313" key="2">
    <source>
        <dbReference type="Proteomes" id="UP000037594"/>
    </source>
</evidence>
<gene>
    <name evidence="1" type="ORF">ACT17_23050</name>
</gene>
<protein>
    <submittedName>
        <fullName evidence="1">Uncharacterized protein</fullName>
    </submittedName>
</protein>
<evidence type="ECO:0000313" key="1">
    <source>
        <dbReference type="EMBL" id="KMV15970.1"/>
    </source>
</evidence>
<proteinExistence type="predicted"/>
<comment type="caution">
    <text evidence="1">The sequence shown here is derived from an EMBL/GenBank/DDBJ whole genome shotgun (WGS) entry which is preliminary data.</text>
</comment>
<dbReference type="PATRIC" id="fig|451644.5.peg.4760"/>